<gene>
    <name evidence="6" type="ORF">UXQ13_21695</name>
</gene>
<dbReference type="Pfam" id="PF13305">
    <property type="entry name" value="TetR_C_33"/>
    <property type="match status" value="1"/>
</dbReference>
<accession>A0ABU8EEL4</accession>
<sequence length="191" mass="19847">MPRAGLDPAAVVAAGAALADEVGFGALTMGGLAERVGVRTPSLYKHVAGQENLVRRIAALALEEAAQAVGAAIQGLSGRDALAAAAHAFRAYVLTHPGRYAATIGIEATGPDDSMAVAASRALDSFRAVLRGYDLPAADEDHALRTLRSALHGYATLQSAQGFRWSADVDESFEWLVDLLDRGLRGSAAPR</sequence>
<proteinExistence type="predicted"/>
<protein>
    <submittedName>
        <fullName evidence="6">TetR-like C-terminal domain-containing protein</fullName>
    </submittedName>
</protein>
<dbReference type="SUPFAM" id="SSF46689">
    <property type="entry name" value="Homeodomain-like"/>
    <property type="match status" value="1"/>
</dbReference>
<feature type="DNA-binding region" description="H-T-H motif" evidence="4">
    <location>
        <begin position="28"/>
        <end position="47"/>
    </location>
</feature>
<evidence type="ECO:0000256" key="3">
    <source>
        <dbReference type="ARBA" id="ARBA00023163"/>
    </source>
</evidence>
<comment type="caution">
    <text evidence="6">The sequence shown here is derived from an EMBL/GenBank/DDBJ whole genome shotgun (WGS) entry which is preliminary data.</text>
</comment>
<keyword evidence="3" id="KW-0804">Transcription</keyword>
<evidence type="ECO:0000256" key="2">
    <source>
        <dbReference type="ARBA" id="ARBA00023125"/>
    </source>
</evidence>
<dbReference type="InterPro" id="IPR025996">
    <property type="entry name" value="MT1864/Rv1816-like_C"/>
</dbReference>
<keyword evidence="1" id="KW-0805">Transcription regulation</keyword>
<dbReference type="RefSeq" id="WP_336392944.1">
    <property type="nucleotide sequence ID" value="NZ_JBAPLV010000036.1"/>
</dbReference>
<feature type="domain" description="HTH tetR-type" evidence="5">
    <location>
        <begin position="5"/>
        <end position="65"/>
    </location>
</feature>
<dbReference type="InterPro" id="IPR050109">
    <property type="entry name" value="HTH-type_TetR-like_transc_reg"/>
</dbReference>
<dbReference type="InterPro" id="IPR001647">
    <property type="entry name" value="HTH_TetR"/>
</dbReference>
<name>A0ABU8EEL4_9ACTN</name>
<keyword evidence="7" id="KW-1185">Reference proteome</keyword>
<dbReference type="Gene3D" id="1.10.357.10">
    <property type="entry name" value="Tetracycline Repressor, domain 2"/>
    <property type="match status" value="1"/>
</dbReference>
<dbReference type="Proteomes" id="UP001373496">
    <property type="component" value="Unassembled WGS sequence"/>
</dbReference>
<dbReference type="Gene3D" id="1.10.10.60">
    <property type="entry name" value="Homeodomain-like"/>
    <property type="match status" value="1"/>
</dbReference>
<dbReference type="SUPFAM" id="SSF48498">
    <property type="entry name" value="Tetracyclin repressor-like, C-terminal domain"/>
    <property type="match status" value="1"/>
</dbReference>
<dbReference type="EMBL" id="JBAPLV010000036">
    <property type="protein sequence ID" value="MEI4281100.1"/>
    <property type="molecule type" value="Genomic_DNA"/>
</dbReference>
<evidence type="ECO:0000259" key="5">
    <source>
        <dbReference type="PROSITE" id="PS50977"/>
    </source>
</evidence>
<dbReference type="InterPro" id="IPR009057">
    <property type="entry name" value="Homeodomain-like_sf"/>
</dbReference>
<reference evidence="6 7" key="1">
    <citation type="submission" date="2024-03" db="EMBL/GenBank/DDBJ databases">
        <title>Draft genome sequence of Klenkia terrae.</title>
        <authorList>
            <person name="Duangmal K."/>
            <person name="Chantavorakit T."/>
        </authorList>
    </citation>
    <scope>NUCLEOTIDE SEQUENCE [LARGE SCALE GENOMIC DNA]</scope>
    <source>
        <strain evidence="6 7">JCM 17786</strain>
    </source>
</reference>
<evidence type="ECO:0000256" key="1">
    <source>
        <dbReference type="ARBA" id="ARBA00023015"/>
    </source>
</evidence>
<dbReference type="PANTHER" id="PTHR30055:SF239">
    <property type="entry name" value="TRANSCRIPTIONAL REGULATORY PROTEIN"/>
    <property type="match status" value="1"/>
</dbReference>
<dbReference type="InterPro" id="IPR036271">
    <property type="entry name" value="Tet_transcr_reg_TetR-rel_C_sf"/>
</dbReference>
<keyword evidence="2 4" id="KW-0238">DNA-binding</keyword>
<evidence type="ECO:0000313" key="7">
    <source>
        <dbReference type="Proteomes" id="UP001373496"/>
    </source>
</evidence>
<dbReference type="PANTHER" id="PTHR30055">
    <property type="entry name" value="HTH-TYPE TRANSCRIPTIONAL REGULATOR RUTR"/>
    <property type="match status" value="1"/>
</dbReference>
<evidence type="ECO:0000313" key="6">
    <source>
        <dbReference type="EMBL" id="MEI4281100.1"/>
    </source>
</evidence>
<organism evidence="6 7">
    <name type="scientific">Klenkia terrae</name>
    <dbReference type="NCBI Taxonomy" id="1052259"/>
    <lineage>
        <taxon>Bacteria</taxon>
        <taxon>Bacillati</taxon>
        <taxon>Actinomycetota</taxon>
        <taxon>Actinomycetes</taxon>
        <taxon>Geodermatophilales</taxon>
        <taxon>Geodermatophilaceae</taxon>
        <taxon>Klenkia</taxon>
    </lineage>
</organism>
<dbReference type="Pfam" id="PF00440">
    <property type="entry name" value="TetR_N"/>
    <property type="match status" value="1"/>
</dbReference>
<evidence type="ECO:0000256" key="4">
    <source>
        <dbReference type="PROSITE-ProRule" id="PRU00335"/>
    </source>
</evidence>
<dbReference type="PROSITE" id="PS50977">
    <property type="entry name" value="HTH_TETR_2"/>
    <property type="match status" value="1"/>
</dbReference>